<protein>
    <recommendedName>
        <fullName evidence="9">Ribokinase</fullName>
        <shortName evidence="9">RK</shortName>
        <ecNumber evidence="9">2.7.1.15</ecNumber>
    </recommendedName>
</protein>
<dbReference type="Proteomes" id="UP001201980">
    <property type="component" value="Unassembled WGS sequence"/>
</dbReference>
<dbReference type="InterPro" id="IPR029056">
    <property type="entry name" value="Ribokinase-like"/>
</dbReference>
<evidence type="ECO:0000256" key="9">
    <source>
        <dbReference type="HAMAP-Rule" id="MF_03215"/>
    </source>
</evidence>
<dbReference type="GO" id="GO:0004747">
    <property type="term" value="F:ribokinase activity"/>
    <property type="evidence" value="ECO:0007669"/>
    <property type="project" value="UniProtKB-UniRule"/>
</dbReference>
<feature type="binding site" evidence="9">
    <location>
        <position position="329"/>
    </location>
    <ligand>
        <name>K(+)</name>
        <dbReference type="ChEBI" id="CHEBI:29103"/>
    </ligand>
</feature>
<comment type="subunit">
    <text evidence="9">Homodimer.</text>
</comment>
<comment type="caution">
    <text evidence="9">Lacks conserved residue(s) required for the propagation of feature annotation.</text>
</comment>
<evidence type="ECO:0000256" key="3">
    <source>
        <dbReference type="ARBA" id="ARBA00022741"/>
    </source>
</evidence>
<feature type="binding site" evidence="9">
    <location>
        <position position="327"/>
    </location>
    <ligand>
        <name>K(+)</name>
        <dbReference type="ChEBI" id="CHEBI:29103"/>
    </ligand>
</feature>
<dbReference type="GO" id="GO:0019303">
    <property type="term" value="P:D-ribose catabolic process"/>
    <property type="evidence" value="ECO:0007669"/>
    <property type="project" value="UniProtKB-UniRule"/>
</dbReference>
<feature type="binding site" evidence="9">
    <location>
        <position position="218"/>
    </location>
    <ligand>
        <name>ATP</name>
        <dbReference type="ChEBI" id="CHEBI:30616"/>
    </ligand>
</feature>
<comment type="activity regulation">
    <text evidence="9">Activated by a monovalent cation that binds near, but not in, the active site. The most likely occupant of the site in vivo is potassium. Ion binding induces a conformational change that may alter substrate affinity.</text>
</comment>
<dbReference type="HAMAP" id="MF_01987">
    <property type="entry name" value="Ribokinase"/>
    <property type="match status" value="1"/>
</dbReference>
<dbReference type="InterPro" id="IPR002139">
    <property type="entry name" value="Ribo/fructo_kinase"/>
</dbReference>
<feature type="region of interest" description="Disordered" evidence="10">
    <location>
        <begin position="141"/>
        <end position="163"/>
    </location>
</feature>
<feature type="binding site" evidence="9">
    <location>
        <position position="290"/>
    </location>
    <ligand>
        <name>substrate</name>
    </ligand>
</feature>
<dbReference type="InterPro" id="IPR011611">
    <property type="entry name" value="PfkB_dom"/>
</dbReference>
<keyword evidence="5 9" id="KW-0067">ATP-binding</keyword>
<evidence type="ECO:0000256" key="1">
    <source>
        <dbReference type="ARBA" id="ARBA00022679"/>
    </source>
</evidence>
<dbReference type="EC" id="2.7.1.15" evidence="9"/>
<comment type="catalytic activity">
    <reaction evidence="9">
        <text>D-ribose + ATP = D-ribose 5-phosphate + ADP + H(+)</text>
        <dbReference type="Rhea" id="RHEA:13697"/>
        <dbReference type="ChEBI" id="CHEBI:15378"/>
        <dbReference type="ChEBI" id="CHEBI:30616"/>
        <dbReference type="ChEBI" id="CHEBI:47013"/>
        <dbReference type="ChEBI" id="CHEBI:78346"/>
        <dbReference type="ChEBI" id="CHEBI:456216"/>
        <dbReference type="EC" id="2.7.1.15"/>
    </reaction>
</comment>
<dbReference type="PANTHER" id="PTHR10584">
    <property type="entry name" value="SUGAR KINASE"/>
    <property type="match status" value="1"/>
</dbReference>
<comment type="subcellular location">
    <subcellularLocation>
        <location evidence="9">Cytoplasm</location>
    </subcellularLocation>
    <subcellularLocation>
        <location evidence="9">Nucleus</location>
    </subcellularLocation>
</comment>
<evidence type="ECO:0000256" key="6">
    <source>
        <dbReference type="ARBA" id="ARBA00022842"/>
    </source>
</evidence>
<comment type="caution">
    <text evidence="12">The sequence shown here is derived from an EMBL/GenBank/DDBJ whole genome shotgun (WGS) entry which is preliminary data.</text>
</comment>
<feature type="active site" description="Proton acceptor" evidence="9">
    <location>
        <position position="290"/>
    </location>
</feature>
<dbReference type="InterPro" id="IPR011877">
    <property type="entry name" value="Ribokinase"/>
</dbReference>
<feature type="binding site" evidence="9">
    <location>
        <position position="324"/>
    </location>
    <ligand>
        <name>K(+)</name>
        <dbReference type="ChEBI" id="CHEBI:29103"/>
    </ligand>
</feature>
<feature type="binding site" evidence="9">
    <location>
        <begin position="12"/>
        <end position="14"/>
    </location>
    <ligand>
        <name>substrate</name>
    </ligand>
</feature>
<comment type="similarity">
    <text evidence="9">Belongs to the carbohydrate kinase PfkB family. Ribokinase subfamily.</text>
</comment>
<keyword evidence="7 9" id="KW-0630">Potassium</keyword>
<evidence type="ECO:0000256" key="4">
    <source>
        <dbReference type="ARBA" id="ARBA00022777"/>
    </source>
</evidence>
<organism evidence="12 13">
    <name type="scientific">Zalerion maritima</name>
    <dbReference type="NCBI Taxonomy" id="339359"/>
    <lineage>
        <taxon>Eukaryota</taxon>
        <taxon>Fungi</taxon>
        <taxon>Dikarya</taxon>
        <taxon>Ascomycota</taxon>
        <taxon>Pezizomycotina</taxon>
        <taxon>Sordariomycetes</taxon>
        <taxon>Lulworthiomycetidae</taxon>
        <taxon>Lulworthiales</taxon>
        <taxon>Lulworthiaceae</taxon>
        <taxon>Zalerion</taxon>
    </lineage>
</organism>
<keyword evidence="1 9" id="KW-0808">Transferase</keyword>
<comment type="function">
    <text evidence="9">Catalyzes the phosphorylation of ribose at O-5 in a reaction requiring ATP and magnesium. The resulting D-ribose-5-phosphate can then be used either for sythesis of nucleotides, histidine, and tryptophan, or as a component of the pentose phosphate pathway.</text>
</comment>
<dbReference type="GO" id="GO:0005737">
    <property type="term" value="C:cytoplasm"/>
    <property type="evidence" value="ECO:0007669"/>
    <property type="project" value="UniProtKB-SubCell"/>
</dbReference>
<evidence type="ECO:0000256" key="7">
    <source>
        <dbReference type="ARBA" id="ARBA00022958"/>
    </source>
</evidence>
<evidence type="ECO:0000256" key="10">
    <source>
        <dbReference type="SAM" id="MobiDB-lite"/>
    </source>
</evidence>
<gene>
    <name evidence="12" type="ORF">MKZ38_009412</name>
</gene>
<keyword evidence="6 9" id="KW-0460">Magnesium</keyword>
<reference evidence="12" key="1">
    <citation type="submission" date="2022-07" db="EMBL/GenBank/DDBJ databases">
        <title>Draft genome sequence of Zalerion maritima ATCC 34329, a (micro)plastics degrading marine fungus.</title>
        <authorList>
            <person name="Paco A."/>
            <person name="Goncalves M.F.M."/>
            <person name="Rocha-Santos T.A.P."/>
            <person name="Alves A."/>
        </authorList>
    </citation>
    <scope>NUCLEOTIDE SEQUENCE</scope>
    <source>
        <strain evidence="12">ATCC 34329</strain>
    </source>
</reference>
<evidence type="ECO:0000256" key="5">
    <source>
        <dbReference type="ARBA" id="ARBA00022840"/>
    </source>
</evidence>
<comment type="pathway">
    <text evidence="9">Carbohydrate metabolism; D-ribose degradation; D-ribose 5-phosphate from beta-D-ribopyranose: step 2/2.</text>
</comment>
<feature type="binding site" evidence="9">
    <location>
        <begin position="289"/>
        <end position="290"/>
    </location>
    <ligand>
        <name>ATP</name>
        <dbReference type="ChEBI" id="CHEBI:30616"/>
    </ligand>
</feature>
<accession>A0AAD5WV41</accession>
<evidence type="ECO:0000313" key="13">
    <source>
        <dbReference type="Proteomes" id="UP001201980"/>
    </source>
</evidence>
<dbReference type="GO" id="GO:0005524">
    <property type="term" value="F:ATP binding"/>
    <property type="evidence" value="ECO:0007669"/>
    <property type="project" value="UniProtKB-UniRule"/>
</dbReference>
<dbReference type="GO" id="GO:0005634">
    <property type="term" value="C:nucleus"/>
    <property type="evidence" value="ECO:0007669"/>
    <property type="project" value="UniProtKB-SubCell"/>
</dbReference>
<keyword evidence="3 9" id="KW-0547">Nucleotide-binding</keyword>
<keyword evidence="2 9" id="KW-0479">Metal-binding</keyword>
<keyword evidence="9" id="KW-0539">Nucleus</keyword>
<feature type="binding site" evidence="9">
    <location>
        <position position="318"/>
    </location>
    <ligand>
        <name>ATP</name>
        <dbReference type="ChEBI" id="CHEBI:30616"/>
    </ligand>
</feature>
<evidence type="ECO:0000259" key="11">
    <source>
        <dbReference type="Pfam" id="PF00294"/>
    </source>
</evidence>
<dbReference type="PRINTS" id="PR00990">
    <property type="entry name" value="RIBOKINASE"/>
</dbReference>
<dbReference type="SUPFAM" id="SSF53613">
    <property type="entry name" value="Ribokinase-like"/>
    <property type="match status" value="1"/>
</dbReference>
<proteinExistence type="inferred from homology"/>
<feature type="binding site" evidence="9">
    <location>
        <begin position="257"/>
        <end position="262"/>
    </location>
    <ligand>
        <name>ATP</name>
        <dbReference type="ChEBI" id="CHEBI:30616"/>
    </ligand>
</feature>
<evidence type="ECO:0000313" key="12">
    <source>
        <dbReference type="EMBL" id="KAJ2903760.1"/>
    </source>
</evidence>
<dbReference type="GO" id="GO:0046872">
    <property type="term" value="F:metal ion binding"/>
    <property type="evidence" value="ECO:0007669"/>
    <property type="project" value="UniProtKB-KW"/>
</dbReference>
<evidence type="ECO:0000256" key="2">
    <source>
        <dbReference type="ARBA" id="ARBA00022723"/>
    </source>
</evidence>
<sequence>MAPRILVLGSLSIDFVSRVPHHPFPGETLTASSFALCPGGKGANQATAIAKLSRPQTTPPVAAFSPVESATVTMAGAVGNDAYGPMLLANLASFGVDTSGVKVRDGMKSGVAIIIVDEPTGENRIVLSPESNASVEEEEFASGGAMSKVPGCGQDGGGKGAGSSKPDLLVMQLEIPLPTVLKALETAREEGIPVLFNPAPAVELPMEVYKGLAHLVVNETEAAILSGVDVQVLDTEEGLEKVARIFIERGCLQVIITLGGRGTYFMDCKGSKGLVPAEKAKVVDTTAAGDTFVGMYALDVVGAGGVCFDVETAVRKANKAAKITVERPGAQASIPWRDELPQQ</sequence>
<dbReference type="EMBL" id="JAKWBI020000072">
    <property type="protein sequence ID" value="KAJ2903760.1"/>
    <property type="molecule type" value="Genomic_DNA"/>
</dbReference>
<dbReference type="Gene3D" id="3.40.1190.20">
    <property type="match status" value="1"/>
</dbReference>
<dbReference type="AlphaFoldDB" id="A0AAD5WV41"/>
<keyword evidence="9" id="KW-0963">Cytoplasm</keyword>
<comment type="cofactor">
    <cofactor evidence="9">
        <name>Mg(2+)</name>
        <dbReference type="ChEBI" id="CHEBI:18420"/>
    </cofactor>
    <text evidence="9">Requires a divalent cation, most likely magnesium in vivo, as an electrophilic catalyst to aid phosphoryl group transfer. It is the chelate of the metal and the nucleotide that is the actual substrate.</text>
</comment>
<dbReference type="Pfam" id="PF00294">
    <property type="entry name" value="PfkB"/>
    <property type="match status" value="1"/>
</dbReference>
<evidence type="ECO:0000256" key="8">
    <source>
        <dbReference type="ARBA" id="ARBA00023277"/>
    </source>
</evidence>
<dbReference type="CDD" id="cd01174">
    <property type="entry name" value="ribokinase"/>
    <property type="match status" value="1"/>
</dbReference>
<feature type="domain" description="Carbohydrate kinase PfkB" evidence="11">
    <location>
        <begin position="4"/>
        <end position="336"/>
    </location>
</feature>
<feature type="binding site" evidence="9">
    <location>
        <position position="333"/>
    </location>
    <ligand>
        <name>K(+)</name>
        <dbReference type="ChEBI" id="CHEBI:29103"/>
    </ligand>
</feature>
<name>A0AAD5WV41_9PEZI</name>
<dbReference type="PANTHER" id="PTHR10584:SF166">
    <property type="entry name" value="RIBOKINASE"/>
    <property type="match status" value="1"/>
</dbReference>
<keyword evidence="4 9" id="KW-0418">Kinase</keyword>
<feature type="binding site" evidence="9">
    <location>
        <position position="174"/>
    </location>
    <ligand>
        <name>substrate</name>
    </ligand>
</feature>
<keyword evidence="13" id="KW-1185">Reference proteome</keyword>
<feature type="binding site" evidence="9">
    <location>
        <position position="286"/>
    </location>
    <ligand>
        <name>K(+)</name>
        <dbReference type="ChEBI" id="CHEBI:29103"/>
    </ligand>
</feature>
<keyword evidence="8 9" id="KW-0119">Carbohydrate metabolism</keyword>
<feature type="binding site" evidence="9">
    <location>
        <position position="284"/>
    </location>
    <ligand>
        <name>K(+)</name>
        <dbReference type="ChEBI" id="CHEBI:29103"/>
    </ligand>
</feature>
<feature type="binding site" evidence="9">
    <location>
        <begin position="40"/>
        <end position="44"/>
    </location>
    <ligand>
        <name>substrate</name>
    </ligand>
</feature>